<sequence length="433" mass="45869">MFKIAFRNVLRNGRRSLMTALAIVVGATALVLLGEYNAMIKVGMETGLVRGMGHLQVFKKGYFDFGSGKPAAYSIADYEKAIDTIRSDRVLASMITVISPRVSLGGIAGNAAVDKSKTFFGSGLVPSDKDQMNAWDGYGITNGDRPKSGLDDAKPDQVVVGVGLARILGLCKPLKLKDCPASEVPQPAAKLQLLSGAGGAPNIVSVTAVKASGQGAKEMDDSYIGLHFAKAQQLLYGGDQHKATAIVIQLKNSADIPHAKARLAQIFARDKLDLEAKDFDELYPSNKQILGYFMAMFAFIGVVMAIIVGFTIANTMSMSVMERTNEIGTARAMGVRRGGIHRQFLLEGAILGGLGATAGIAIALGLTHLINHAGITYTPPGNASPVDLYLLTKGTQSLLATVWILLTAIATLASIVPANRASRMKVVDALRHV</sequence>
<dbReference type="EMBL" id="BAAADD010000004">
    <property type="protein sequence ID" value="GAA0569954.1"/>
    <property type="molecule type" value="Genomic_DNA"/>
</dbReference>
<comment type="caution">
    <text evidence="10">The sequence shown here is derived from an EMBL/GenBank/DDBJ whole genome shotgun (WGS) entry which is preliminary data.</text>
</comment>
<gene>
    <name evidence="10" type="ORF">GCM10008942_18400</name>
</gene>
<keyword evidence="11" id="KW-1185">Reference proteome</keyword>
<organism evidence="10 11">
    <name type="scientific">Rhizomicrobium electricum</name>
    <dbReference type="NCBI Taxonomy" id="480070"/>
    <lineage>
        <taxon>Bacteria</taxon>
        <taxon>Pseudomonadati</taxon>
        <taxon>Pseudomonadota</taxon>
        <taxon>Alphaproteobacteria</taxon>
        <taxon>Micropepsales</taxon>
        <taxon>Micropepsaceae</taxon>
        <taxon>Rhizomicrobium</taxon>
    </lineage>
</organism>
<dbReference type="Pfam" id="PF12704">
    <property type="entry name" value="MacB_PCD"/>
    <property type="match status" value="1"/>
</dbReference>
<dbReference type="InterPro" id="IPR051447">
    <property type="entry name" value="Lipoprotein-release_system"/>
</dbReference>
<feature type="transmembrane region" description="Helical" evidence="7">
    <location>
        <begin position="289"/>
        <end position="313"/>
    </location>
</feature>
<evidence type="ECO:0000256" key="2">
    <source>
        <dbReference type="ARBA" id="ARBA00005236"/>
    </source>
</evidence>
<evidence type="ECO:0000256" key="7">
    <source>
        <dbReference type="SAM" id="Phobius"/>
    </source>
</evidence>
<feature type="transmembrane region" description="Helical" evidence="7">
    <location>
        <begin position="344"/>
        <end position="370"/>
    </location>
</feature>
<keyword evidence="6 7" id="KW-0472">Membrane</keyword>
<keyword evidence="5 7" id="KW-1133">Transmembrane helix</keyword>
<proteinExistence type="inferred from homology"/>
<evidence type="ECO:0000256" key="5">
    <source>
        <dbReference type="ARBA" id="ARBA00022989"/>
    </source>
</evidence>
<dbReference type="PANTHER" id="PTHR30489:SF0">
    <property type="entry name" value="LIPOPROTEIN-RELEASING SYSTEM TRANSMEMBRANE PROTEIN LOLE"/>
    <property type="match status" value="1"/>
</dbReference>
<reference evidence="11" key="1">
    <citation type="journal article" date="2019" name="Int. J. Syst. Evol. Microbiol.">
        <title>The Global Catalogue of Microorganisms (GCM) 10K type strain sequencing project: providing services to taxonomists for standard genome sequencing and annotation.</title>
        <authorList>
            <consortium name="The Broad Institute Genomics Platform"/>
            <consortium name="The Broad Institute Genome Sequencing Center for Infectious Disease"/>
            <person name="Wu L."/>
            <person name="Ma J."/>
        </authorList>
    </citation>
    <scope>NUCLEOTIDE SEQUENCE [LARGE SCALE GENOMIC DNA]</scope>
    <source>
        <strain evidence="11">JCM 15089</strain>
    </source>
</reference>
<evidence type="ECO:0000313" key="11">
    <source>
        <dbReference type="Proteomes" id="UP001499951"/>
    </source>
</evidence>
<evidence type="ECO:0000256" key="6">
    <source>
        <dbReference type="ARBA" id="ARBA00023136"/>
    </source>
</evidence>
<dbReference type="PANTHER" id="PTHR30489">
    <property type="entry name" value="LIPOPROTEIN-RELEASING SYSTEM TRANSMEMBRANE PROTEIN LOLE"/>
    <property type="match status" value="1"/>
</dbReference>
<evidence type="ECO:0000256" key="1">
    <source>
        <dbReference type="ARBA" id="ARBA00004651"/>
    </source>
</evidence>
<comment type="similarity">
    <text evidence="2">Belongs to the ABC-4 integral membrane protein family. LolC/E subfamily.</text>
</comment>
<feature type="transmembrane region" description="Helical" evidence="7">
    <location>
        <begin position="398"/>
        <end position="416"/>
    </location>
</feature>
<dbReference type="InterPro" id="IPR025857">
    <property type="entry name" value="MacB_PCD"/>
</dbReference>
<protein>
    <submittedName>
        <fullName evidence="10">FtsX-like permease family protein</fullName>
    </submittedName>
</protein>
<evidence type="ECO:0000313" key="10">
    <source>
        <dbReference type="EMBL" id="GAA0569954.1"/>
    </source>
</evidence>
<evidence type="ECO:0000256" key="4">
    <source>
        <dbReference type="ARBA" id="ARBA00022692"/>
    </source>
</evidence>
<keyword evidence="3" id="KW-1003">Cell membrane</keyword>
<dbReference type="Pfam" id="PF02687">
    <property type="entry name" value="FtsX"/>
    <property type="match status" value="1"/>
</dbReference>
<comment type="subcellular location">
    <subcellularLocation>
        <location evidence="1">Cell membrane</location>
        <topology evidence="1">Multi-pass membrane protein</topology>
    </subcellularLocation>
</comment>
<feature type="domain" description="MacB-like periplasmic core" evidence="9">
    <location>
        <begin position="16"/>
        <end position="265"/>
    </location>
</feature>
<dbReference type="RefSeq" id="WP_166929492.1">
    <property type="nucleotide sequence ID" value="NZ_BAAADD010000004.1"/>
</dbReference>
<accession>A0ABP3PLC7</accession>
<evidence type="ECO:0000259" key="8">
    <source>
        <dbReference type="Pfam" id="PF02687"/>
    </source>
</evidence>
<dbReference type="Proteomes" id="UP001499951">
    <property type="component" value="Unassembled WGS sequence"/>
</dbReference>
<dbReference type="InterPro" id="IPR003838">
    <property type="entry name" value="ABC3_permease_C"/>
</dbReference>
<evidence type="ECO:0000256" key="3">
    <source>
        <dbReference type="ARBA" id="ARBA00022475"/>
    </source>
</evidence>
<evidence type="ECO:0000259" key="9">
    <source>
        <dbReference type="Pfam" id="PF12704"/>
    </source>
</evidence>
<keyword evidence="4 7" id="KW-0812">Transmembrane</keyword>
<name>A0ABP3PLC7_9PROT</name>
<feature type="domain" description="ABC3 transporter permease C-terminal" evidence="8">
    <location>
        <begin position="299"/>
        <end position="425"/>
    </location>
</feature>